<dbReference type="InterPro" id="IPR016163">
    <property type="entry name" value="Ald_DH_C"/>
</dbReference>
<evidence type="ECO:0000259" key="4">
    <source>
        <dbReference type="Pfam" id="PF00171"/>
    </source>
</evidence>
<dbReference type="EMBL" id="JANBPU010000008">
    <property type="protein sequence ID" value="KAJ1920937.1"/>
    <property type="molecule type" value="Genomic_DNA"/>
</dbReference>
<evidence type="ECO:0000313" key="6">
    <source>
        <dbReference type="Proteomes" id="UP001150538"/>
    </source>
</evidence>
<comment type="caution">
    <text evidence="5">The sequence shown here is derived from an EMBL/GenBank/DDBJ whole genome shotgun (WGS) entry which is preliminary data.</text>
</comment>
<gene>
    <name evidence="5" type="primary">ALDH8A1</name>
    <name evidence="5" type="ORF">H4219_000990</name>
</gene>
<sequence>MRPVEVFHNGTTNVRAGTKNDIADIKTPKISEDVMQILNFIDGKWVSPSTGEFITSNSPINQKPIARVPASAKADMDLAIASAKAAFPSWSSEFVSNRVEYMLKLANLMEENKELLVHYETIDTGTMESFNRNENIDMCIKSLRQCAGYFKARLARPMSVIVSGDLGILPESLKTKEAMNLTYREPIGVAVIYSPCTVPLLHMMWKVAACLAVGNTCVCKPHHLTSTSSMILSTLIKKAGIPDGVVNIVFGEDDPVSEDLGTNKDVSAISMMGSTTCFPAVLPQATLAFKRTEVEFAGNNPAIIFDDCDIDECVNGSLRSCFLNKGEICTCTRRLYIHSSIYAEFLERFKKAIREQIKIGDPRRSDISYGPFVSKMLVEKIKSYITLAREEGANVDIVLNEEQEADSSIKISDPNDGSLEVEGCYGEHFIAPTIITGLKDDSLVAKDYYFSPVLSVFSFDDEDEVIRRANDVRYILGTTIWSKDPKRLERVSKQIDTGFVWYNNWYLRDMSIPFGGHIAYGSGKSGADDIFEFYTKGRTISSLIP</sequence>
<dbReference type="InterPro" id="IPR016161">
    <property type="entry name" value="Ald_DH/histidinol_DH"/>
</dbReference>
<dbReference type="PANTHER" id="PTHR43720:SF2">
    <property type="entry name" value="2-AMINOMUCONIC SEMIALDEHYDE DEHYDROGENASE"/>
    <property type="match status" value="1"/>
</dbReference>
<protein>
    <submittedName>
        <fullName evidence="5">Aldehyde dehydrogenase 8 member A1</fullName>
    </submittedName>
</protein>
<comment type="similarity">
    <text evidence="1">Belongs to the aldehyde dehydrogenase family.</text>
</comment>
<dbReference type="InterPro" id="IPR016160">
    <property type="entry name" value="Ald_DH_CS_CYS"/>
</dbReference>
<dbReference type="SUPFAM" id="SSF53720">
    <property type="entry name" value="ALDH-like"/>
    <property type="match status" value="1"/>
</dbReference>
<keyword evidence="3" id="KW-0520">NAD</keyword>
<dbReference type="AlphaFoldDB" id="A0A9W8A1M5"/>
<dbReference type="PROSITE" id="PS00070">
    <property type="entry name" value="ALDEHYDE_DEHYDR_CYS"/>
    <property type="match status" value="1"/>
</dbReference>
<reference evidence="5" key="1">
    <citation type="submission" date="2022-07" db="EMBL/GenBank/DDBJ databases">
        <title>Phylogenomic reconstructions and comparative analyses of Kickxellomycotina fungi.</title>
        <authorList>
            <person name="Reynolds N.K."/>
            <person name="Stajich J.E."/>
            <person name="Barry K."/>
            <person name="Grigoriev I.V."/>
            <person name="Crous P."/>
            <person name="Smith M.E."/>
        </authorList>
    </citation>
    <scope>NUCLEOTIDE SEQUENCE</scope>
    <source>
        <strain evidence="5">NBRC 100468</strain>
    </source>
</reference>
<dbReference type="InterPro" id="IPR016162">
    <property type="entry name" value="Ald_DH_N"/>
</dbReference>
<keyword evidence="6" id="KW-1185">Reference proteome</keyword>
<evidence type="ECO:0000256" key="1">
    <source>
        <dbReference type="ARBA" id="ARBA00009986"/>
    </source>
</evidence>
<keyword evidence="2" id="KW-0560">Oxidoreductase</keyword>
<dbReference type="Gene3D" id="3.40.605.10">
    <property type="entry name" value="Aldehyde Dehydrogenase, Chain A, domain 1"/>
    <property type="match status" value="1"/>
</dbReference>
<dbReference type="InterPro" id="IPR015590">
    <property type="entry name" value="Aldehyde_DH_dom"/>
</dbReference>
<evidence type="ECO:0000256" key="2">
    <source>
        <dbReference type="ARBA" id="ARBA00023002"/>
    </source>
</evidence>
<accession>A0A9W8A1M5</accession>
<dbReference type="Pfam" id="PF00171">
    <property type="entry name" value="Aldedh"/>
    <property type="match status" value="1"/>
</dbReference>
<organism evidence="5 6">
    <name type="scientific">Mycoemilia scoparia</name>
    <dbReference type="NCBI Taxonomy" id="417184"/>
    <lineage>
        <taxon>Eukaryota</taxon>
        <taxon>Fungi</taxon>
        <taxon>Fungi incertae sedis</taxon>
        <taxon>Zoopagomycota</taxon>
        <taxon>Kickxellomycotina</taxon>
        <taxon>Kickxellomycetes</taxon>
        <taxon>Kickxellales</taxon>
        <taxon>Kickxellaceae</taxon>
        <taxon>Mycoemilia</taxon>
    </lineage>
</organism>
<dbReference type="Gene3D" id="3.40.309.10">
    <property type="entry name" value="Aldehyde Dehydrogenase, Chain A, domain 2"/>
    <property type="match status" value="1"/>
</dbReference>
<proteinExistence type="inferred from homology"/>
<evidence type="ECO:0000313" key="5">
    <source>
        <dbReference type="EMBL" id="KAJ1920937.1"/>
    </source>
</evidence>
<dbReference type="PANTHER" id="PTHR43720">
    <property type="entry name" value="2-AMINOMUCONIC SEMIALDEHYDE DEHYDROGENASE"/>
    <property type="match status" value="1"/>
</dbReference>
<feature type="domain" description="Aldehyde dehydrogenase" evidence="4">
    <location>
        <begin position="45"/>
        <end position="539"/>
    </location>
</feature>
<dbReference type="Proteomes" id="UP001150538">
    <property type="component" value="Unassembled WGS sequence"/>
</dbReference>
<dbReference type="OrthoDB" id="310895at2759"/>
<name>A0A9W8A1M5_9FUNG</name>
<evidence type="ECO:0000256" key="3">
    <source>
        <dbReference type="ARBA" id="ARBA00023027"/>
    </source>
</evidence>
<dbReference type="GO" id="GO:0016620">
    <property type="term" value="F:oxidoreductase activity, acting on the aldehyde or oxo group of donors, NAD or NADP as acceptor"/>
    <property type="evidence" value="ECO:0007669"/>
    <property type="project" value="InterPro"/>
</dbReference>